<dbReference type="SMART" id="SM00327">
    <property type="entry name" value="VWA"/>
    <property type="match status" value="1"/>
</dbReference>
<name>A0A8D0H418_SPHPU</name>
<protein>
    <recommendedName>
        <fullName evidence="3">VWFA domain-containing protein</fullName>
    </recommendedName>
</protein>
<dbReference type="Gene3D" id="3.40.50.410">
    <property type="entry name" value="von Willebrand factor, type A domain"/>
    <property type="match status" value="1"/>
</dbReference>
<sequence length="386" mass="42372">MGSAARAKLFLGATAFLHLIECSGAFNIDTETPALFQGDPTAWFGYRVLQAKSNGSTWLVVSAPLWENRTGSLYRCAYNTETCERLPLGQIPPISLGLSLAADESTDSRIIACGPTYEHRCGENTFLNGICYLFSSLDLGNISPQEIRPAYQECVTGVDAVILYDDSQSISKQNFQTMKRFILDLIGAAPPEGDVRFTVAHFSTETYVVFSFNKYHQAGNRVPYDAIFLHLEGETHTPSAIQFVADKVFTPENGARPQAKRLLVVLTDGLSNDKKTNFRKANEAADQKRIVRFAVGVGKVFADQTKRAWQELNTIASRPENVFDVDSFQALESLRAQLQEKIFAIEGTSQASNASSFELELSQGGFSAVLPPVSAVRIPCPLPSHP</sequence>
<feature type="repeat" description="FG-GAP" evidence="1">
    <location>
        <begin position="30"/>
        <end position="85"/>
    </location>
</feature>
<dbReference type="OMA" id="RCAYNTE"/>
<dbReference type="Ensembl" id="ENSSPUT00000015170.1">
    <property type="protein sequence ID" value="ENSSPUP00000014224.1"/>
    <property type="gene ID" value="ENSSPUG00000010966.1"/>
</dbReference>
<dbReference type="InterPro" id="IPR013519">
    <property type="entry name" value="Int_alpha_beta-p"/>
</dbReference>
<dbReference type="InterPro" id="IPR036465">
    <property type="entry name" value="vWFA_dom_sf"/>
</dbReference>
<dbReference type="SUPFAM" id="SSF69318">
    <property type="entry name" value="Integrin alpha N-terminal domain"/>
    <property type="match status" value="1"/>
</dbReference>
<evidence type="ECO:0000259" key="3">
    <source>
        <dbReference type="PROSITE" id="PS50234"/>
    </source>
</evidence>
<keyword evidence="5" id="KW-1185">Reference proteome</keyword>
<feature type="chain" id="PRO_5034216957" description="VWFA domain-containing protein" evidence="2">
    <location>
        <begin position="26"/>
        <end position="386"/>
    </location>
</feature>
<dbReference type="PANTHER" id="PTHR24020:SF87">
    <property type="entry name" value="COLLAGEN ALPHA-1(VI) CHAIN-LIKE"/>
    <property type="match status" value="1"/>
</dbReference>
<evidence type="ECO:0000313" key="5">
    <source>
        <dbReference type="Proteomes" id="UP000694392"/>
    </source>
</evidence>
<evidence type="ECO:0000256" key="1">
    <source>
        <dbReference type="PROSITE-ProRule" id="PRU00803"/>
    </source>
</evidence>
<dbReference type="Pfam" id="PF00092">
    <property type="entry name" value="VWA"/>
    <property type="match status" value="1"/>
</dbReference>
<dbReference type="InterPro" id="IPR028994">
    <property type="entry name" value="Integrin_alpha_N"/>
</dbReference>
<accession>A0A8D0H418</accession>
<dbReference type="SUPFAM" id="SSF53300">
    <property type="entry name" value="vWA-like"/>
    <property type="match status" value="1"/>
</dbReference>
<evidence type="ECO:0000256" key="2">
    <source>
        <dbReference type="SAM" id="SignalP"/>
    </source>
</evidence>
<dbReference type="PANTHER" id="PTHR24020">
    <property type="entry name" value="COLLAGEN ALPHA"/>
    <property type="match status" value="1"/>
</dbReference>
<dbReference type="GeneTree" id="ENSGT00940000154838"/>
<dbReference type="Gene3D" id="2.130.10.130">
    <property type="entry name" value="Integrin alpha, N-terminal"/>
    <property type="match status" value="1"/>
</dbReference>
<dbReference type="Proteomes" id="UP000694392">
    <property type="component" value="Unplaced"/>
</dbReference>
<reference evidence="4" key="1">
    <citation type="submission" date="2025-08" db="UniProtKB">
        <authorList>
            <consortium name="Ensembl"/>
        </authorList>
    </citation>
    <scope>IDENTIFICATION</scope>
</reference>
<organism evidence="4 5">
    <name type="scientific">Sphenodon punctatus</name>
    <name type="common">Tuatara</name>
    <name type="synonym">Hatteria punctata</name>
    <dbReference type="NCBI Taxonomy" id="8508"/>
    <lineage>
        <taxon>Eukaryota</taxon>
        <taxon>Metazoa</taxon>
        <taxon>Chordata</taxon>
        <taxon>Craniata</taxon>
        <taxon>Vertebrata</taxon>
        <taxon>Euteleostomi</taxon>
        <taxon>Lepidosauria</taxon>
        <taxon>Sphenodontia</taxon>
        <taxon>Sphenodontidae</taxon>
        <taxon>Sphenodon</taxon>
    </lineage>
</organism>
<keyword evidence="2" id="KW-0732">Signal</keyword>
<dbReference type="PRINTS" id="PR00453">
    <property type="entry name" value="VWFADOMAIN"/>
</dbReference>
<dbReference type="InterPro" id="IPR050525">
    <property type="entry name" value="ECM_Assembly_Org"/>
</dbReference>
<dbReference type="PROSITE" id="PS51470">
    <property type="entry name" value="FG_GAP"/>
    <property type="match status" value="1"/>
</dbReference>
<dbReference type="AlphaFoldDB" id="A0A8D0H418"/>
<feature type="domain" description="VWFA" evidence="3">
    <location>
        <begin position="159"/>
        <end position="342"/>
    </location>
</feature>
<reference evidence="4" key="2">
    <citation type="submission" date="2025-09" db="UniProtKB">
        <authorList>
            <consortium name="Ensembl"/>
        </authorList>
    </citation>
    <scope>IDENTIFICATION</scope>
</reference>
<proteinExistence type="predicted"/>
<feature type="signal peptide" evidence="2">
    <location>
        <begin position="1"/>
        <end position="25"/>
    </location>
</feature>
<evidence type="ECO:0000313" key="4">
    <source>
        <dbReference type="Ensembl" id="ENSSPUP00000014224.1"/>
    </source>
</evidence>
<dbReference type="InterPro" id="IPR002035">
    <property type="entry name" value="VWF_A"/>
</dbReference>
<dbReference type="PROSITE" id="PS50234">
    <property type="entry name" value="VWFA"/>
    <property type="match status" value="1"/>
</dbReference>